<keyword evidence="3" id="KW-1185">Reference proteome</keyword>
<reference evidence="2 3" key="1">
    <citation type="submission" date="2022-06" db="EMBL/GenBank/DDBJ databases">
        <title>Chromosome and plasmid sequencings of Enterobacteriales species co-exiting double carbapenemases.</title>
        <authorList>
            <person name="Fu Y."/>
        </authorList>
    </citation>
    <scope>NUCLEOTIDE SEQUENCE [LARGE SCALE GENOMIC DNA]</scope>
    <source>
        <strain evidence="2 3">21030615019</strain>
    </source>
</reference>
<comment type="caution">
    <text evidence="2">The sequence shown here is derived from an EMBL/GenBank/DDBJ whole genome shotgun (WGS) entry which is preliminary data.</text>
</comment>
<sequence>MIVFIINLKESSERRMKIQIQLDKTKLKYEFINAINGKDLSDTELKEITYDYPNCMLSKGEIGCVLSHLSIYKKMADENIEQALVLEDDATLPHNIEYVVSKIKKIDKLTKPNIYLLSCVDSYIKNQKLDNNIFKVYQAIRSHAYIINKKAAKRLISFQTPIKYEADMWWYFRYFNCANIYCFIPSVIPYDDETKSISLIEQERLPLIESREKYRSRLRKKIRNYQYYRLKDLFLKKVLLKIEYCKK</sequence>
<gene>
    <name evidence="2" type="ORF">NLX89_13070</name>
</gene>
<feature type="domain" description="Glycosyl transferase family 25" evidence="1">
    <location>
        <begin position="3"/>
        <end position="169"/>
    </location>
</feature>
<evidence type="ECO:0000259" key="1">
    <source>
        <dbReference type="Pfam" id="PF01755"/>
    </source>
</evidence>
<dbReference type="Proteomes" id="UP001252207">
    <property type="component" value="Unassembled WGS sequence"/>
</dbReference>
<dbReference type="Pfam" id="PF01755">
    <property type="entry name" value="Glyco_transf_25"/>
    <property type="match status" value="1"/>
</dbReference>
<evidence type="ECO:0000313" key="3">
    <source>
        <dbReference type="Proteomes" id="UP001252207"/>
    </source>
</evidence>
<dbReference type="EMBL" id="JANAVW010000001">
    <property type="protein sequence ID" value="MDT0134273.1"/>
    <property type="molecule type" value="Genomic_DNA"/>
</dbReference>
<dbReference type="RefSeq" id="WP_102139605.1">
    <property type="nucleotide sequence ID" value="NZ_CP031123.2"/>
</dbReference>
<name>A0ABU2IYY3_9GAMM</name>
<dbReference type="InterPro" id="IPR002654">
    <property type="entry name" value="Glyco_trans_25"/>
</dbReference>
<dbReference type="GeneID" id="89490689"/>
<dbReference type="CDD" id="cd06532">
    <property type="entry name" value="Glyco_transf_25"/>
    <property type="match status" value="1"/>
</dbReference>
<protein>
    <submittedName>
        <fullName evidence="2">Glycosyltransferase family 25 protein</fullName>
    </submittedName>
</protein>
<accession>A0ABU2IYY3</accession>
<proteinExistence type="predicted"/>
<evidence type="ECO:0000313" key="2">
    <source>
        <dbReference type="EMBL" id="MDT0134273.1"/>
    </source>
</evidence>
<organism evidence="2 3">
    <name type="scientific">Providencia huaxiensis</name>
    <dbReference type="NCBI Taxonomy" id="2027290"/>
    <lineage>
        <taxon>Bacteria</taxon>
        <taxon>Pseudomonadati</taxon>
        <taxon>Pseudomonadota</taxon>
        <taxon>Gammaproteobacteria</taxon>
        <taxon>Enterobacterales</taxon>
        <taxon>Morganellaceae</taxon>
        <taxon>Providencia</taxon>
    </lineage>
</organism>